<keyword evidence="1 8" id="KW-0963">Cytoplasm</keyword>
<dbReference type="EMBL" id="JAHESC010000006">
    <property type="protein sequence ID" value="MBT1686117.1"/>
    <property type="molecule type" value="Genomic_DNA"/>
</dbReference>
<feature type="binding site" evidence="8">
    <location>
        <position position="95"/>
    </location>
    <ligand>
        <name>Mg(2+)</name>
        <dbReference type="ChEBI" id="CHEBI:18420"/>
    </ligand>
</feature>
<dbReference type="InterPro" id="IPR013482">
    <property type="entry name" value="Molybde_CF_guanTrfase"/>
</dbReference>
<organism evidence="10 11">
    <name type="scientific">Dawidia soli</name>
    <dbReference type="NCBI Taxonomy" id="2782352"/>
    <lineage>
        <taxon>Bacteria</taxon>
        <taxon>Pseudomonadati</taxon>
        <taxon>Bacteroidota</taxon>
        <taxon>Cytophagia</taxon>
        <taxon>Cytophagales</taxon>
        <taxon>Chryseotaleaceae</taxon>
        <taxon>Dawidia</taxon>
    </lineage>
</organism>
<dbReference type="AlphaFoldDB" id="A0AAP2D6N8"/>
<comment type="caution">
    <text evidence="8">Lacks conserved residue(s) required for the propagation of feature annotation.</text>
</comment>
<gene>
    <name evidence="8" type="primary">mobA</name>
    <name evidence="10" type="ORF">KK078_06090</name>
</gene>
<dbReference type="Pfam" id="PF12804">
    <property type="entry name" value="NTP_transf_3"/>
    <property type="match status" value="1"/>
</dbReference>
<dbReference type="GO" id="GO:0046872">
    <property type="term" value="F:metal ion binding"/>
    <property type="evidence" value="ECO:0007669"/>
    <property type="project" value="UniProtKB-KW"/>
</dbReference>
<comment type="subcellular location">
    <subcellularLocation>
        <location evidence="8">Cytoplasm</location>
    </subcellularLocation>
</comment>
<comment type="caution">
    <text evidence="10">The sequence shown here is derived from an EMBL/GenBank/DDBJ whole genome shotgun (WGS) entry which is preliminary data.</text>
</comment>
<evidence type="ECO:0000256" key="5">
    <source>
        <dbReference type="ARBA" id="ARBA00022842"/>
    </source>
</evidence>
<reference evidence="10 11" key="1">
    <citation type="submission" date="2021-05" db="EMBL/GenBank/DDBJ databases">
        <title>A Polyphasic approach of four new species of the genus Ohtaekwangia: Ohtaekwangia histidinii sp. nov., Ohtaekwangia cretensis sp. nov., Ohtaekwangia indiensis sp. nov., Ohtaekwangia reichenbachii sp. nov. from diverse environment.</title>
        <authorList>
            <person name="Octaviana S."/>
        </authorList>
    </citation>
    <scope>NUCLEOTIDE SEQUENCE [LARGE SCALE GENOMIC DNA]</scope>
    <source>
        <strain evidence="10 11">PWU37</strain>
    </source>
</reference>
<dbReference type="GO" id="GO:0006777">
    <property type="term" value="P:Mo-molybdopterin cofactor biosynthetic process"/>
    <property type="evidence" value="ECO:0007669"/>
    <property type="project" value="UniProtKB-KW"/>
</dbReference>
<dbReference type="GO" id="GO:0005525">
    <property type="term" value="F:GTP binding"/>
    <property type="evidence" value="ECO:0007669"/>
    <property type="project" value="UniProtKB-UniRule"/>
</dbReference>
<comment type="domain">
    <text evidence="8">The N-terminal domain determines nucleotide recognition and specific binding, while the C-terminal domain determines the specific binding to the target protein.</text>
</comment>
<dbReference type="RefSeq" id="WP_254089356.1">
    <property type="nucleotide sequence ID" value="NZ_JAHESC010000006.1"/>
</dbReference>
<evidence type="ECO:0000259" key="9">
    <source>
        <dbReference type="Pfam" id="PF12804"/>
    </source>
</evidence>
<evidence type="ECO:0000256" key="1">
    <source>
        <dbReference type="ARBA" id="ARBA00022490"/>
    </source>
</evidence>
<name>A0AAP2D6N8_9BACT</name>
<dbReference type="PANTHER" id="PTHR19136">
    <property type="entry name" value="MOLYBDENUM COFACTOR GUANYLYLTRANSFERASE"/>
    <property type="match status" value="1"/>
</dbReference>
<dbReference type="PANTHER" id="PTHR19136:SF81">
    <property type="entry name" value="MOLYBDENUM COFACTOR GUANYLYLTRANSFERASE"/>
    <property type="match status" value="1"/>
</dbReference>
<evidence type="ECO:0000256" key="7">
    <source>
        <dbReference type="ARBA" id="ARBA00023150"/>
    </source>
</evidence>
<evidence type="ECO:0000256" key="2">
    <source>
        <dbReference type="ARBA" id="ARBA00022679"/>
    </source>
</evidence>
<feature type="binding site" evidence="8">
    <location>
        <position position="95"/>
    </location>
    <ligand>
        <name>GTP</name>
        <dbReference type="ChEBI" id="CHEBI:37565"/>
    </ligand>
</feature>
<proteinExistence type="inferred from homology"/>
<feature type="binding site" evidence="8">
    <location>
        <position position="22"/>
    </location>
    <ligand>
        <name>GTP</name>
        <dbReference type="ChEBI" id="CHEBI:37565"/>
    </ligand>
</feature>
<dbReference type="EC" id="2.7.7.77" evidence="8"/>
<evidence type="ECO:0000313" key="10">
    <source>
        <dbReference type="EMBL" id="MBT1686117.1"/>
    </source>
</evidence>
<comment type="catalytic activity">
    <reaction evidence="8">
        <text>Mo-molybdopterin + GTP + H(+) = Mo-molybdopterin guanine dinucleotide + diphosphate</text>
        <dbReference type="Rhea" id="RHEA:34243"/>
        <dbReference type="ChEBI" id="CHEBI:15378"/>
        <dbReference type="ChEBI" id="CHEBI:33019"/>
        <dbReference type="ChEBI" id="CHEBI:37565"/>
        <dbReference type="ChEBI" id="CHEBI:71302"/>
        <dbReference type="ChEBI" id="CHEBI:71310"/>
        <dbReference type="EC" id="2.7.7.77"/>
    </reaction>
</comment>
<keyword evidence="7 8" id="KW-0501">Molybdenum cofactor biosynthesis</keyword>
<comment type="function">
    <text evidence="8">Transfers a GMP moiety from GTP to Mo-molybdopterin (Mo-MPT) cofactor (Moco or molybdenum cofactor) to form Mo-molybdopterin guanine dinucleotide (Mo-MGD) cofactor.</text>
</comment>
<evidence type="ECO:0000256" key="8">
    <source>
        <dbReference type="HAMAP-Rule" id="MF_00316"/>
    </source>
</evidence>
<evidence type="ECO:0000256" key="6">
    <source>
        <dbReference type="ARBA" id="ARBA00023134"/>
    </source>
</evidence>
<feature type="binding site" evidence="8">
    <location>
        <begin position="10"/>
        <end position="12"/>
    </location>
    <ligand>
        <name>GTP</name>
        <dbReference type="ChEBI" id="CHEBI:37565"/>
    </ligand>
</feature>
<sequence>MEAVLNGLILSGGYSSRMGRDKALLEYHGMPQREYLRRVLAACCAEVFLSCRPDQVVDAGWKVVVDVFDFRTPLNGIMSALQLHPDRAWLAVAVDMPRVDEAVLLQLLGARDPEKIATCFYNPVRRMPEPLLTIWEPAALPVLQRYVAQGTVGPQYVLNNEIIQAIQPLDADIFLNVNYPTDWPSL</sequence>
<dbReference type="GO" id="GO:0061603">
    <property type="term" value="F:molybdenum cofactor guanylyltransferase activity"/>
    <property type="evidence" value="ECO:0007669"/>
    <property type="project" value="UniProtKB-EC"/>
</dbReference>
<dbReference type="GO" id="GO:0005737">
    <property type="term" value="C:cytoplasm"/>
    <property type="evidence" value="ECO:0007669"/>
    <property type="project" value="UniProtKB-SubCell"/>
</dbReference>
<feature type="domain" description="MobA-like NTP transferase" evidence="9">
    <location>
        <begin position="7"/>
        <end position="152"/>
    </location>
</feature>
<protein>
    <recommendedName>
        <fullName evidence="8">Probable molybdenum cofactor guanylyltransferase</fullName>
        <shortName evidence="8">MoCo guanylyltransferase</shortName>
        <ecNumber evidence="8">2.7.7.77</ecNumber>
    </recommendedName>
    <alternativeName>
        <fullName evidence="8">GTP:molybdopterin guanylyltransferase</fullName>
    </alternativeName>
    <alternativeName>
        <fullName evidence="8">Mo-MPT guanylyltransferase</fullName>
    </alternativeName>
    <alternativeName>
        <fullName evidence="8">Molybdopterin guanylyltransferase</fullName>
    </alternativeName>
    <alternativeName>
        <fullName evidence="8">Molybdopterin-guanine dinucleotide synthase</fullName>
        <shortName evidence="8">MGD synthase</shortName>
    </alternativeName>
</protein>
<comment type="cofactor">
    <cofactor evidence="8">
        <name>Mg(2+)</name>
        <dbReference type="ChEBI" id="CHEBI:18420"/>
    </cofactor>
</comment>
<dbReference type="CDD" id="cd02503">
    <property type="entry name" value="MobA"/>
    <property type="match status" value="1"/>
</dbReference>
<keyword evidence="2 8" id="KW-0808">Transferase</keyword>
<dbReference type="SUPFAM" id="SSF53448">
    <property type="entry name" value="Nucleotide-diphospho-sugar transferases"/>
    <property type="match status" value="1"/>
</dbReference>
<accession>A0AAP2D6N8</accession>
<keyword evidence="4 8" id="KW-0547">Nucleotide-binding</keyword>
<dbReference type="InterPro" id="IPR025877">
    <property type="entry name" value="MobA-like_NTP_Trfase"/>
</dbReference>
<dbReference type="Proteomes" id="UP001319180">
    <property type="component" value="Unassembled WGS sequence"/>
</dbReference>
<evidence type="ECO:0000256" key="3">
    <source>
        <dbReference type="ARBA" id="ARBA00022723"/>
    </source>
</evidence>
<dbReference type="Gene3D" id="3.90.550.10">
    <property type="entry name" value="Spore Coat Polysaccharide Biosynthesis Protein SpsA, Chain A"/>
    <property type="match status" value="1"/>
</dbReference>
<feature type="binding site" evidence="8">
    <location>
        <position position="66"/>
    </location>
    <ligand>
        <name>GTP</name>
        <dbReference type="ChEBI" id="CHEBI:37565"/>
    </ligand>
</feature>
<dbReference type="InterPro" id="IPR029044">
    <property type="entry name" value="Nucleotide-diphossugar_trans"/>
</dbReference>
<keyword evidence="11" id="KW-1185">Reference proteome</keyword>
<comment type="similarity">
    <text evidence="8">Belongs to the MobA family.</text>
</comment>
<keyword evidence="5 8" id="KW-0460">Magnesium</keyword>
<evidence type="ECO:0000313" key="11">
    <source>
        <dbReference type="Proteomes" id="UP001319180"/>
    </source>
</evidence>
<keyword evidence="3 8" id="KW-0479">Metal-binding</keyword>
<dbReference type="HAMAP" id="MF_00316">
    <property type="entry name" value="MobA"/>
    <property type="match status" value="1"/>
</dbReference>
<evidence type="ECO:0000256" key="4">
    <source>
        <dbReference type="ARBA" id="ARBA00022741"/>
    </source>
</evidence>
<keyword evidence="6 8" id="KW-0342">GTP-binding</keyword>